<evidence type="ECO:0000313" key="1">
    <source>
        <dbReference type="EMBL" id="MFK4448478.1"/>
    </source>
</evidence>
<dbReference type="EMBL" id="JBIYDN010000052">
    <property type="protein sequence ID" value="MFK4448478.1"/>
    <property type="molecule type" value="Genomic_DNA"/>
</dbReference>
<protein>
    <submittedName>
        <fullName evidence="1">Uncharacterized protein</fullName>
    </submittedName>
</protein>
<comment type="caution">
    <text evidence="1">The sequence shown here is derived from an EMBL/GenBank/DDBJ whole genome shotgun (WGS) entry which is preliminary data.</text>
</comment>
<gene>
    <name evidence="1" type="ORF">ABH943_008522</name>
</gene>
<reference evidence="1 2" key="2">
    <citation type="submission" date="2024-11" db="EMBL/GenBank/DDBJ databases">
        <title>Using genomics to understand microbial adaptation to soil warming.</title>
        <authorList>
            <person name="Deangelis K.M. PhD."/>
        </authorList>
    </citation>
    <scope>NUCLEOTIDE SEQUENCE [LARGE SCALE GENOMIC DNA]</scope>
    <source>
        <strain evidence="1 2">GAS97</strain>
    </source>
</reference>
<accession>A0ABW8MXN5</accession>
<dbReference type="Proteomes" id="UP001620514">
    <property type="component" value="Unassembled WGS sequence"/>
</dbReference>
<sequence>MSTESTQRAASTDLKDFVERLLWSGDEGLLRILAAADSAYAARLRAEPVSYRAQVIDLFRSLKPSACEAGAEVRKLSSLLGFAAVVDATAVHAVLPLNSPELALSDNQLGLLFCRVAAQFGGIA</sequence>
<organism evidence="1 2">
    <name type="scientific">Caballeronia udeis</name>
    <dbReference type="NCBI Taxonomy" id="1232866"/>
    <lineage>
        <taxon>Bacteria</taxon>
        <taxon>Pseudomonadati</taxon>
        <taxon>Pseudomonadota</taxon>
        <taxon>Betaproteobacteria</taxon>
        <taxon>Burkholderiales</taxon>
        <taxon>Burkholderiaceae</taxon>
        <taxon>Caballeronia</taxon>
    </lineage>
</organism>
<reference evidence="1 2" key="1">
    <citation type="submission" date="2024-10" db="EMBL/GenBank/DDBJ databases">
        <authorList>
            <person name="Deangelis K."/>
            <person name="Huntemann M."/>
            <person name="Clum A."/>
            <person name="Wang J."/>
            <person name="Palaniappan K."/>
            <person name="Ritter S."/>
            <person name="Chen I.-M."/>
            <person name="Stamatis D."/>
            <person name="Reddy T."/>
            <person name="O'Malley R."/>
            <person name="Daum C."/>
            <person name="Ng V."/>
            <person name="Ivanova N."/>
            <person name="Kyrpides N."/>
            <person name="Woyke T."/>
        </authorList>
    </citation>
    <scope>NUCLEOTIDE SEQUENCE [LARGE SCALE GENOMIC DNA]</scope>
    <source>
        <strain evidence="1 2">GAS97</strain>
    </source>
</reference>
<proteinExistence type="predicted"/>
<dbReference type="RefSeq" id="WP_404614806.1">
    <property type="nucleotide sequence ID" value="NZ_JBIYDN010000052.1"/>
</dbReference>
<name>A0ABW8MXN5_9BURK</name>
<evidence type="ECO:0000313" key="2">
    <source>
        <dbReference type="Proteomes" id="UP001620514"/>
    </source>
</evidence>
<keyword evidence="2" id="KW-1185">Reference proteome</keyword>